<comment type="caution">
    <text evidence="9">The sequence shown here is derived from an EMBL/GenBank/DDBJ whole genome shotgun (WGS) entry which is preliminary data.</text>
</comment>
<dbReference type="InterPro" id="IPR052222">
    <property type="entry name" value="DESIGUAL"/>
</dbReference>
<comment type="subcellular location">
    <subcellularLocation>
        <location evidence="1">Endomembrane system</location>
        <topology evidence="1">Multi-pass membrane protein</topology>
    </subcellularLocation>
</comment>
<evidence type="ECO:0000256" key="2">
    <source>
        <dbReference type="ARBA" id="ARBA00022692"/>
    </source>
</evidence>
<gene>
    <name evidence="9" type="ORF">LIER_30414</name>
</gene>
<sequence>MVKVIAVLACLLIVVMDATAGILGIKAEAAQNKVKQLRLWIFECKKPSHEAFILAAGAAIVLAVAHFLANLIGCIGCFKQNSAKSGAPTHLFSKTCCIILWIVVAVGLVLLVIGTLSNKESGSSCGLTHRHYLSYGGFACFAHALFAVAYIAITNAAA</sequence>
<keyword evidence="4 7" id="KW-1133">Transmembrane helix</keyword>
<dbReference type="Proteomes" id="UP001454036">
    <property type="component" value="Unassembled WGS sequence"/>
</dbReference>
<feature type="chain" id="PRO_5043483866" evidence="8">
    <location>
        <begin position="21"/>
        <end position="158"/>
    </location>
</feature>
<dbReference type="PANTHER" id="PTHR31769">
    <property type="entry name" value="OS07G0462200 PROTEIN-RELATED"/>
    <property type="match status" value="1"/>
</dbReference>
<evidence type="ECO:0000256" key="4">
    <source>
        <dbReference type="ARBA" id="ARBA00022989"/>
    </source>
</evidence>
<organism evidence="9 10">
    <name type="scientific">Lithospermum erythrorhizon</name>
    <name type="common">Purple gromwell</name>
    <name type="synonym">Lithospermum officinale var. erythrorhizon</name>
    <dbReference type="NCBI Taxonomy" id="34254"/>
    <lineage>
        <taxon>Eukaryota</taxon>
        <taxon>Viridiplantae</taxon>
        <taxon>Streptophyta</taxon>
        <taxon>Embryophyta</taxon>
        <taxon>Tracheophyta</taxon>
        <taxon>Spermatophyta</taxon>
        <taxon>Magnoliopsida</taxon>
        <taxon>eudicotyledons</taxon>
        <taxon>Gunneridae</taxon>
        <taxon>Pentapetalae</taxon>
        <taxon>asterids</taxon>
        <taxon>lamiids</taxon>
        <taxon>Boraginales</taxon>
        <taxon>Boraginaceae</taxon>
        <taxon>Boraginoideae</taxon>
        <taxon>Lithospermeae</taxon>
        <taxon>Lithospermum</taxon>
    </lineage>
</organism>
<feature type="signal peptide" evidence="8">
    <location>
        <begin position="1"/>
        <end position="20"/>
    </location>
</feature>
<dbReference type="Pfam" id="PF06749">
    <property type="entry name" value="DUF1218"/>
    <property type="match status" value="1"/>
</dbReference>
<comment type="similarity">
    <text evidence="6">Belongs to the DESIGUAL family.</text>
</comment>
<feature type="transmembrane region" description="Helical" evidence="7">
    <location>
        <begin position="133"/>
        <end position="153"/>
    </location>
</feature>
<evidence type="ECO:0000313" key="10">
    <source>
        <dbReference type="Proteomes" id="UP001454036"/>
    </source>
</evidence>
<keyword evidence="2 7" id="KW-0812">Transmembrane</keyword>
<dbReference type="GO" id="GO:0012505">
    <property type="term" value="C:endomembrane system"/>
    <property type="evidence" value="ECO:0007669"/>
    <property type="project" value="UniProtKB-SubCell"/>
</dbReference>
<evidence type="ECO:0000256" key="5">
    <source>
        <dbReference type="ARBA" id="ARBA00023136"/>
    </source>
</evidence>
<evidence type="ECO:0000256" key="7">
    <source>
        <dbReference type="SAM" id="Phobius"/>
    </source>
</evidence>
<keyword evidence="5 7" id="KW-0472">Membrane</keyword>
<evidence type="ECO:0000313" key="9">
    <source>
        <dbReference type="EMBL" id="GAA0182721.1"/>
    </source>
</evidence>
<accession>A0AAV3RMI9</accession>
<dbReference type="InterPro" id="IPR009606">
    <property type="entry name" value="DEAL/Modifying_wall_lignin1/2"/>
</dbReference>
<feature type="transmembrane region" description="Helical" evidence="7">
    <location>
        <begin position="51"/>
        <end position="79"/>
    </location>
</feature>
<evidence type="ECO:0000256" key="1">
    <source>
        <dbReference type="ARBA" id="ARBA00004127"/>
    </source>
</evidence>
<keyword evidence="10" id="KW-1185">Reference proteome</keyword>
<dbReference type="AlphaFoldDB" id="A0AAV3RMI9"/>
<evidence type="ECO:0000256" key="8">
    <source>
        <dbReference type="SAM" id="SignalP"/>
    </source>
</evidence>
<evidence type="ECO:0000256" key="3">
    <source>
        <dbReference type="ARBA" id="ARBA00022729"/>
    </source>
</evidence>
<keyword evidence="3 8" id="KW-0732">Signal</keyword>
<evidence type="ECO:0000256" key="6">
    <source>
        <dbReference type="ARBA" id="ARBA00029467"/>
    </source>
</evidence>
<protein>
    <submittedName>
        <fullName evidence="9">Uncharacterized protein</fullName>
    </submittedName>
</protein>
<dbReference type="EMBL" id="BAABME010010880">
    <property type="protein sequence ID" value="GAA0182721.1"/>
    <property type="molecule type" value="Genomic_DNA"/>
</dbReference>
<reference evidence="9 10" key="1">
    <citation type="submission" date="2024-01" db="EMBL/GenBank/DDBJ databases">
        <title>The complete chloroplast genome sequence of Lithospermum erythrorhizon: insights into the phylogenetic relationship among Boraginaceae species and the maternal lineages of purple gromwells.</title>
        <authorList>
            <person name="Okada T."/>
            <person name="Watanabe K."/>
        </authorList>
    </citation>
    <scope>NUCLEOTIDE SEQUENCE [LARGE SCALE GENOMIC DNA]</scope>
</reference>
<name>A0AAV3RMI9_LITER</name>
<proteinExistence type="inferred from homology"/>
<feature type="transmembrane region" description="Helical" evidence="7">
    <location>
        <begin position="91"/>
        <end position="113"/>
    </location>
</feature>